<dbReference type="InParanoid" id="A0A409X399"/>
<protein>
    <submittedName>
        <fullName evidence="2">Uncharacterized protein</fullName>
    </submittedName>
</protein>
<evidence type="ECO:0000256" key="1">
    <source>
        <dbReference type="SAM" id="MobiDB-lite"/>
    </source>
</evidence>
<dbReference type="Proteomes" id="UP000284706">
    <property type="component" value="Unassembled WGS sequence"/>
</dbReference>
<name>A0A409X399_9AGAR</name>
<gene>
    <name evidence="2" type="ORF">CVT26_003876</name>
</gene>
<feature type="compositionally biased region" description="Acidic residues" evidence="1">
    <location>
        <begin position="102"/>
        <end position="121"/>
    </location>
</feature>
<feature type="compositionally biased region" description="Basic and acidic residues" evidence="1">
    <location>
        <begin position="86"/>
        <end position="96"/>
    </location>
</feature>
<feature type="region of interest" description="Disordered" evidence="1">
    <location>
        <begin position="80"/>
        <end position="121"/>
    </location>
</feature>
<dbReference type="EMBL" id="NHYE01004327">
    <property type="protein sequence ID" value="PPQ85229.1"/>
    <property type="molecule type" value="Genomic_DNA"/>
</dbReference>
<reference evidence="2 3" key="1">
    <citation type="journal article" date="2018" name="Evol. Lett.">
        <title>Horizontal gene cluster transfer increased hallucinogenic mushroom diversity.</title>
        <authorList>
            <person name="Reynolds H.T."/>
            <person name="Vijayakumar V."/>
            <person name="Gluck-Thaler E."/>
            <person name="Korotkin H.B."/>
            <person name="Matheny P.B."/>
            <person name="Slot J.C."/>
        </authorList>
    </citation>
    <scope>NUCLEOTIDE SEQUENCE [LARGE SCALE GENOMIC DNA]</scope>
    <source>
        <strain evidence="2 3">SRW20</strain>
    </source>
</reference>
<sequence length="121" mass="13611">EERVAVAPVRDAEEHLEALHNSLESVHTRVTEAEIQVKSVFSVIKDRQVSVLPMLNLIMGLDDPLPFSIALLKCDLKGTYSNKSHPTGDFDIKFDDYQNVDSEAEDEDDIWDPDDDDVVAK</sequence>
<accession>A0A409X399</accession>
<feature type="non-terminal residue" evidence="2">
    <location>
        <position position="1"/>
    </location>
</feature>
<dbReference type="AlphaFoldDB" id="A0A409X399"/>
<comment type="caution">
    <text evidence="2">The sequence shown here is derived from an EMBL/GenBank/DDBJ whole genome shotgun (WGS) entry which is preliminary data.</text>
</comment>
<evidence type="ECO:0000313" key="3">
    <source>
        <dbReference type="Proteomes" id="UP000284706"/>
    </source>
</evidence>
<keyword evidence="3" id="KW-1185">Reference proteome</keyword>
<evidence type="ECO:0000313" key="2">
    <source>
        <dbReference type="EMBL" id="PPQ85229.1"/>
    </source>
</evidence>
<proteinExistence type="predicted"/>
<organism evidence="2 3">
    <name type="scientific">Gymnopilus dilepis</name>
    <dbReference type="NCBI Taxonomy" id="231916"/>
    <lineage>
        <taxon>Eukaryota</taxon>
        <taxon>Fungi</taxon>
        <taxon>Dikarya</taxon>
        <taxon>Basidiomycota</taxon>
        <taxon>Agaricomycotina</taxon>
        <taxon>Agaricomycetes</taxon>
        <taxon>Agaricomycetidae</taxon>
        <taxon>Agaricales</taxon>
        <taxon>Agaricineae</taxon>
        <taxon>Hymenogastraceae</taxon>
        <taxon>Gymnopilus</taxon>
    </lineage>
</organism>